<protein>
    <submittedName>
        <fullName evidence="2">Plant invertase/pectin methylesterase inhibitor</fullName>
    </submittedName>
</protein>
<accession>A0A9E7I942</accession>
<dbReference type="Proteomes" id="UP001055439">
    <property type="component" value="Chromosome 9"/>
</dbReference>
<organism evidence="2 3">
    <name type="scientific">Musa troglodytarum</name>
    <name type="common">fe'i banana</name>
    <dbReference type="NCBI Taxonomy" id="320322"/>
    <lineage>
        <taxon>Eukaryota</taxon>
        <taxon>Viridiplantae</taxon>
        <taxon>Streptophyta</taxon>
        <taxon>Embryophyta</taxon>
        <taxon>Tracheophyta</taxon>
        <taxon>Spermatophyta</taxon>
        <taxon>Magnoliopsida</taxon>
        <taxon>Liliopsida</taxon>
        <taxon>Zingiberales</taxon>
        <taxon>Musaceae</taxon>
        <taxon>Musa</taxon>
    </lineage>
</organism>
<name>A0A9E7I942_9LILI</name>
<evidence type="ECO:0000313" key="2">
    <source>
        <dbReference type="EMBL" id="URE47669.1"/>
    </source>
</evidence>
<evidence type="ECO:0000256" key="1">
    <source>
        <dbReference type="SAM" id="MobiDB-lite"/>
    </source>
</evidence>
<proteinExistence type="predicted"/>
<gene>
    <name evidence="2" type="ORF">MUK42_15176</name>
</gene>
<sequence>MQPDVQLRLLRGRAPVRSPQPESQRRQVLIRHRRRDRLRQGEEHVDVRLRHDQERHSGGGGGVRDLRREVQERQRGAVVGAWLAVAGELRLRVHARQRGSGVRQRLRQAVLEEEPRRGVPGGDGEEGGLPAALVWHCPGHHLAAR</sequence>
<dbReference type="AlphaFoldDB" id="A0A9E7I942"/>
<reference evidence="2" key="1">
    <citation type="submission" date="2022-05" db="EMBL/GenBank/DDBJ databases">
        <title>The Musa troglodytarum L. genome provides insights into the mechanism of non-climacteric behaviour and enrichment of carotenoids.</title>
        <authorList>
            <person name="Wang J."/>
        </authorList>
    </citation>
    <scope>NUCLEOTIDE SEQUENCE</scope>
    <source>
        <tissue evidence="2">Leaf</tissue>
    </source>
</reference>
<feature type="compositionally biased region" description="Basic and acidic residues" evidence="1">
    <location>
        <begin position="38"/>
        <end position="57"/>
    </location>
</feature>
<dbReference type="OrthoDB" id="773291at2759"/>
<feature type="region of interest" description="Disordered" evidence="1">
    <location>
        <begin position="35"/>
        <end position="69"/>
    </location>
</feature>
<dbReference type="EMBL" id="CP097511">
    <property type="protein sequence ID" value="URE47669.1"/>
    <property type="molecule type" value="Genomic_DNA"/>
</dbReference>
<keyword evidence="3" id="KW-1185">Reference proteome</keyword>
<evidence type="ECO:0000313" key="3">
    <source>
        <dbReference type="Proteomes" id="UP001055439"/>
    </source>
</evidence>